<evidence type="ECO:0000313" key="2">
    <source>
        <dbReference type="Proteomes" id="UP001283361"/>
    </source>
</evidence>
<dbReference type="Gene3D" id="2.20.25.240">
    <property type="match status" value="1"/>
</dbReference>
<keyword evidence="2" id="KW-1185">Reference proteome</keyword>
<comment type="caution">
    <text evidence="1">The sequence shown here is derived from an EMBL/GenBank/DDBJ whole genome shotgun (WGS) entry which is preliminary data.</text>
</comment>
<sequence length="140" mass="16503">MEAIPSPRGEQELCLDRYTYAWMLQKKDWTRWQCVREKRALEGGCNYRIQIAQKLRERMKAAAREFSSKLCEVPAQELKNTSEERQGGLGQLESVKRDLRRQRRAVLLKESSMQIELLFEDERRTTSVENAVPFLLHDSE</sequence>
<dbReference type="Proteomes" id="UP001283361">
    <property type="component" value="Unassembled WGS sequence"/>
</dbReference>
<gene>
    <name evidence="1" type="ORF">RRG08_038359</name>
</gene>
<proteinExistence type="predicted"/>
<evidence type="ECO:0000313" key="1">
    <source>
        <dbReference type="EMBL" id="KAK3753347.1"/>
    </source>
</evidence>
<protein>
    <submittedName>
        <fullName evidence="1">Uncharacterized protein</fullName>
    </submittedName>
</protein>
<organism evidence="1 2">
    <name type="scientific">Elysia crispata</name>
    <name type="common">lettuce slug</name>
    <dbReference type="NCBI Taxonomy" id="231223"/>
    <lineage>
        <taxon>Eukaryota</taxon>
        <taxon>Metazoa</taxon>
        <taxon>Spiralia</taxon>
        <taxon>Lophotrochozoa</taxon>
        <taxon>Mollusca</taxon>
        <taxon>Gastropoda</taxon>
        <taxon>Heterobranchia</taxon>
        <taxon>Euthyneura</taxon>
        <taxon>Panpulmonata</taxon>
        <taxon>Sacoglossa</taxon>
        <taxon>Placobranchoidea</taxon>
        <taxon>Plakobranchidae</taxon>
        <taxon>Elysia</taxon>
    </lineage>
</organism>
<accession>A0AAE1D2V0</accession>
<reference evidence="1" key="1">
    <citation type="journal article" date="2023" name="G3 (Bethesda)">
        <title>A reference genome for the long-term kleptoplast-retaining sea slug Elysia crispata morphotype clarki.</title>
        <authorList>
            <person name="Eastman K.E."/>
            <person name="Pendleton A.L."/>
            <person name="Shaikh M.A."/>
            <person name="Suttiyut T."/>
            <person name="Ogas R."/>
            <person name="Tomko P."/>
            <person name="Gavelis G."/>
            <person name="Widhalm J.R."/>
            <person name="Wisecaver J.H."/>
        </authorList>
    </citation>
    <scope>NUCLEOTIDE SEQUENCE</scope>
    <source>
        <strain evidence="1">ECLA1</strain>
    </source>
</reference>
<name>A0AAE1D2V0_9GAST</name>
<dbReference type="AlphaFoldDB" id="A0AAE1D2V0"/>
<dbReference type="EMBL" id="JAWDGP010005716">
    <property type="protein sequence ID" value="KAK3753347.1"/>
    <property type="molecule type" value="Genomic_DNA"/>
</dbReference>